<keyword evidence="1" id="KW-0472">Membrane</keyword>
<keyword evidence="3" id="KW-1185">Reference proteome</keyword>
<reference evidence="3" key="1">
    <citation type="journal article" date="2019" name="Int. J. Syst. Evol. Microbiol.">
        <title>The Global Catalogue of Microorganisms (GCM) 10K type strain sequencing project: providing services to taxonomists for standard genome sequencing and annotation.</title>
        <authorList>
            <consortium name="The Broad Institute Genomics Platform"/>
            <consortium name="The Broad Institute Genome Sequencing Center for Infectious Disease"/>
            <person name="Wu L."/>
            <person name="Ma J."/>
        </authorList>
    </citation>
    <scope>NUCLEOTIDE SEQUENCE [LARGE SCALE GENOMIC DNA]</scope>
    <source>
        <strain evidence="3">JCM 17125</strain>
    </source>
</reference>
<feature type="transmembrane region" description="Helical" evidence="1">
    <location>
        <begin position="38"/>
        <end position="60"/>
    </location>
</feature>
<protein>
    <submittedName>
        <fullName evidence="2">Uncharacterized protein</fullName>
    </submittedName>
</protein>
<feature type="transmembrane region" description="Helical" evidence="1">
    <location>
        <begin position="72"/>
        <end position="92"/>
    </location>
</feature>
<dbReference type="EMBL" id="BAABDC010000001">
    <property type="protein sequence ID" value="GAA3690356.1"/>
    <property type="molecule type" value="Genomic_DNA"/>
</dbReference>
<gene>
    <name evidence="2" type="ORF">GCM10022399_02590</name>
</gene>
<organism evidence="2 3">
    <name type="scientific">Terrabacter ginsenosidimutans</name>
    <dbReference type="NCBI Taxonomy" id="490575"/>
    <lineage>
        <taxon>Bacteria</taxon>
        <taxon>Bacillati</taxon>
        <taxon>Actinomycetota</taxon>
        <taxon>Actinomycetes</taxon>
        <taxon>Micrococcales</taxon>
        <taxon>Intrasporangiaceae</taxon>
        <taxon>Terrabacter</taxon>
    </lineage>
</organism>
<keyword evidence="1" id="KW-1133">Transmembrane helix</keyword>
<proteinExistence type="predicted"/>
<feature type="transmembrane region" description="Helical" evidence="1">
    <location>
        <begin position="133"/>
        <end position="152"/>
    </location>
</feature>
<evidence type="ECO:0000313" key="3">
    <source>
        <dbReference type="Proteomes" id="UP001501468"/>
    </source>
</evidence>
<name>A0ABP7CGY7_9MICO</name>
<comment type="caution">
    <text evidence="2">The sequence shown here is derived from an EMBL/GenBank/DDBJ whole genome shotgun (WGS) entry which is preliminary data.</text>
</comment>
<dbReference type="Proteomes" id="UP001501468">
    <property type="component" value="Unassembled WGS sequence"/>
</dbReference>
<feature type="transmembrane region" description="Helical" evidence="1">
    <location>
        <begin position="104"/>
        <end position="127"/>
    </location>
</feature>
<accession>A0ABP7CGY7</accession>
<evidence type="ECO:0000313" key="2">
    <source>
        <dbReference type="EMBL" id="GAA3690356.1"/>
    </source>
</evidence>
<keyword evidence="1" id="KW-0812">Transmembrane</keyword>
<evidence type="ECO:0000256" key="1">
    <source>
        <dbReference type="SAM" id="Phobius"/>
    </source>
</evidence>
<sequence>MQDPRSNTHVVEATHAQSALGQTHPSIQRQIWHFARHYLEMCVAMCLGGTALALLVFRAAPAVLGIQDLRDTAPAAALIVAAVLYTLPMATWMRIRHMAWRPTLEMSASTVGVAVIVSVLYGMGVLSLATLEAWVAAGCAPWCAVMLIPMLFRLPLYTGRSGHHAS</sequence>